<evidence type="ECO:0000313" key="4">
    <source>
        <dbReference type="Proteomes" id="UP000189670"/>
    </source>
</evidence>
<dbReference type="EMBL" id="ATBP01000024">
    <property type="protein sequence ID" value="ETR74059.1"/>
    <property type="molecule type" value="Genomic_DNA"/>
</dbReference>
<dbReference type="PROSITE" id="PS51123">
    <property type="entry name" value="OMPA_2"/>
    <property type="match status" value="1"/>
</dbReference>
<protein>
    <submittedName>
        <fullName evidence="3">Chemotaxis protein MotB-like protein</fullName>
    </submittedName>
</protein>
<dbReference type="InterPro" id="IPR050330">
    <property type="entry name" value="Bact_OuterMem_StrucFunc"/>
</dbReference>
<dbReference type="PANTHER" id="PTHR30329">
    <property type="entry name" value="STATOR ELEMENT OF FLAGELLAR MOTOR COMPLEX"/>
    <property type="match status" value="1"/>
</dbReference>
<comment type="caution">
    <text evidence="3">The sequence shown here is derived from an EMBL/GenBank/DDBJ whole genome shotgun (WGS) entry which is preliminary data.</text>
</comment>
<sequence length="132" mass="15257">MVADIGYALYDAVVKNHRNIYIDTIFIEGHTDSRKAISFEMGNWGLSSYRAIAVWKFWSEKLDIGPSFKALKNSYGKPLFSISGYAATRPLIKIDNTTEKQRKNRRIDLRFSMKKPIISEYESVLNIMEILE</sequence>
<name>A0A1V1PGN3_9BACT</name>
<dbReference type="AlphaFoldDB" id="A0A1V1PGN3"/>
<dbReference type="Proteomes" id="UP000189670">
    <property type="component" value="Unassembled WGS sequence"/>
</dbReference>
<dbReference type="PANTHER" id="PTHR30329:SF20">
    <property type="entry name" value="EXPORTED PROTEIN"/>
    <property type="match status" value="1"/>
</dbReference>
<dbReference type="Pfam" id="PF00691">
    <property type="entry name" value="OmpA"/>
    <property type="match status" value="1"/>
</dbReference>
<accession>A0A1V1PGN3</accession>
<organism evidence="3 4">
    <name type="scientific">Candidatus Magnetoglobus multicellularis str. Araruama</name>
    <dbReference type="NCBI Taxonomy" id="890399"/>
    <lineage>
        <taxon>Bacteria</taxon>
        <taxon>Pseudomonadati</taxon>
        <taxon>Thermodesulfobacteriota</taxon>
        <taxon>Desulfobacteria</taxon>
        <taxon>Desulfobacterales</taxon>
        <taxon>Desulfobacteraceae</taxon>
        <taxon>Candidatus Magnetoglobus</taxon>
    </lineage>
</organism>
<keyword evidence="1" id="KW-0472">Membrane</keyword>
<dbReference type="InterPro" id="IPR036737">
    <property type="entry name" value="OmpA-like_sf"/>
</dbReference>
<dbReference type="Gene3D" id="3.30.1330.60">
    <property type="entry name" value="OmpA-like domain"/>
    <property type="match status" value="1"/>
</dbReference>
<reference evidence="4" key="1">
    <citation type="submission" date="2012-11" db="EMBL/GenBank/DDBJ databases">
        <authorList>
            <person name="Lucero-Rivera Y.E."/>
            <person name="Tovar-Ramirez D."/>
        </authorList>
    </citation>
    <scope>NUCLEOTIDE SEQUENCE [LARGE SCALE GENOMIC DNA]</scope>
    <source>
        <strain evidence="4">Araruama</strain>
    </source>
</reference>
<proteinExistence type="predicted"/>
<feature type="domain" description="OmpA-like" evidence="2">
    <location>
        <begin position="1"/>
        <end position="115"/>
    </location>
</feature>
<dbReference type="InterPro" id="IPR006665">
    <property type="entry name" value="OmpA-like"/>
</dbReference>
<evidence type="ECO:0000259" key="2">
    <source>
        <dbReference type="PROSITE" id="PS51123"/>
    </source>
</evidence>
<evidence type="ECO:0000256" key="1">
    <source>
        <dbReference type="PROSITE-ProRule" id="PRU00473"/>
    </source>
</evidence>
<evidence type="ECO:0000313" key="3">
    <source>
        <dbReference type="EMBL" id="ETR74059.1"/>
    </source>
</evidence>
<gene>
    <name evidence="3" type="ORF">OMM_06558</name>
</gene>
<dbReference type="SUPFAM" id="SSF103088">
    <property type="entry name" value="OmpA-like"/>
    <property type="match status" value="1"/>
</dbReference>
<dbReference type="GO" id="GO:0016020">
    <property type="term" value="C:membrane"/>
    <property type="evidence" value="ECO:0007669"/>
    <property type="project" value="UniProtKB-UniRule"/>
</dbReference>